<dbReference type="PANTHER" id="PTHR24412:SF272">
    <property type="entry name" value="KELCH-LIKE PROTEIN DIABLO"/>
    <property type="match status" value="1"/>
</dbReference>
<keyword evidence="1" id="KW-0880">Kelch repeat</keyword>
<dbReference type="InterPro" id="IPR036404">
    <property type="entry name" value="Jacalin-like_lectin_dom_sf"/>
</dbReference>
<dbReference type="AlphaFoldDB" id="A0A2B4RQA2"/>
<dbReference type="Pfam" id="PF01419">
    <property type="entry name" value="Jacalin"/>
    <property type="match status" value="1"/>
</dbReference>
<name>A0A2B4RQA2_STYPI</name>
<comment type="caution">
    <text evidence="4">The sequence shown here is derived from an EMBL/GenBank/DDBJ whole genome shotgun (WGS) entry which is preliminary data.</text>
</comment>
<dbReference type="Pfam" id="PF07707">
    <property type="entry name" value="BACK"/>
    <property type="match status" value="1"/>
</dbReference>
<dbReference type="Gene3D" id="3.30.710.10">
    <property type="entry name" value="Potassium Channel Kv1.1, Chain A"/>
    <property type="match status" value="1"/>
</dbReference>
<organism evidence="4 5">
    <name type="scientific">Stylophora pistillata</name>
    <name type="common">Smooth cauliflower coral</name>
    <dbReference type="NCBI Taxonomy" id="50429"/>
    <lineage>
        <taxon>Eukaryota</taxon>
        <taxon>Metazoa</taxon>
        <taxon>Cnidaria</taxon>
        <taxon>Anthozoa</taxon>
        <taxon>Hexacorallia</taxon>
        <taxon>Scleractinia</taxon>
        <taxon>Astrocoeniina</taxon>
        <taxon>Pocilloporidae</taxon>
        <taxon>Stylophora</taxon>
    </lineage>
</organism>
<dbReference type="SMART" id="SM00225">
    <property type="entry name" value="BTB"/>
    <property type="match status" value="1"/>
</dbReference>
<dbReference type="InterPro" id="IPR001229">
    <property type="entry name" value="Jacalin-like_lectin_dom"/>
</dbReference>
<dbReference type="InterPro" id="IPR011333">
    <property type="entry name" value="SKP1/BTB/POZ_sf"/>
</dbReference>
<dbReference type="PANTHER" id="PTHR24412">
    <property type="entry name" value="KELCH PROTEIN"/>
    <property type="match status" value="1"/>
</dbReference>
<dbReference type="Pfam" id="PF00651">
    <property type="entry name" value="BTB"/>
    <property type="match status" value="1"/>
</dbReference>
<accession>A0A2B4RQA2</accession>
<evidence type="ECO:0000256" key="2">
    <source>
        <dbReference type="ARBA" id="ARBA00022737"/>
    </source>
</evidence>
<evidence type="ECO:0000256" key="1">
    <source>
        <dbReference type="ARBA" id="ARBA00022441"/>
    </source>
</evidence>
<dbReference type="SUPFAM" id="SSF54695">
    <property type="entry name" value="POZ domain"/>
    <property type="match status" value="1"/>
</dbReference>
<evidence type="ECO:0000259" key="3">
    <source>
        <dbReference type="PROSITE" id="PS50097"/>
    </source>
</evidence>
<keyword evidence="2" id="KW-0677">Repeat</keyword>
<dbReference type="OrthoDB" id="6357972at2759"/>
<evidence type="ECO:0000313" key="5">
    <source>
        <dbReference type="Proteomes" id="UP000225706"/>
    </source>
</evidence>
<dbReference type="Gene3D" id="2.100.10.30">
    <property type="entry name" value="Jacalin-like lectin domain"/>
    <property type="match status" value="1"/>
</dbReference>
<reference evidence="5" key="1">
    <citation type="journal article" date="2017" name="bioRxiv">
        <title>Comparative analysis of the genomes of Stylophora pistillata and Acropora digitifera provides evidence for extensive differences between species of corals.</title>
        <authorList>
            <person name="Voolstra C.R."/>
            <person name="Li Y."/>
            <person name="Liew Y.J."/>
            <person name="Baumgarten S."/>
            <person name="Zoccola D."/>
            <person name="Flot J.-F."/>
            <person name="Tambutte S."/>
            <person name="Allemand D."/>
            <person name="Aranda M."/>
        </authorList>
    </citation>
    <scope>NUCLEOTIDE SEQUENCE [LARGE SCALE GENOMIC DNA]</scope>
</reference>
<dbReference type="PROSITE" id="PS50097">
    <property type="entry name" value="BTB"/>
    <property type="match status" value="1"/>
</dbReference>
<proteinExistence type="predicted"/>
<dbReference type="InterPro" id="IPR000210">
    <property type="entry name" value="BTB/POZ_dom"/>
</dbReference>
<dbReference type="InterPro" id="IPR011705">
    <property type="entry name" value="BACK"/>
</dbReference>
<feature type="domain" description="BTB" evidence="3">
    <location>
        <begin position="35"/>
        <end position="103"/>
    </location>
</feature>
<dbReference type="SMART" id="SM00875">
    <property type="entry name" value="BACK"/>
    <property type="match status" value="1"/>
</dbReference>
<dbReference type="SUPFAM" id="SSF51101">
    <property type="entry name" value="Mannose-binding lectins"/>
    <property type="match status" value="1"/>
</dbReference>
<gene>
    <name evidence="4" type="primary">Klhl21</name>
    <name evidence="4" type="ORF">AWC38_SpisGene17180</name>
</gene>
<dbReference type="Gene3D" id="1.25.40.420">
    <property type="match status" value="1"/>
</dbReference>
<dbReference type="EMBL" id="LSMT01000410">
    <property type="protein sequence ID" value="PFX18445.1"/>
    <property type="molecule type" value="Genomic_DNA"/>
</dbReference>
<dbReference type="Proteomes" id="UP000225706">
    <property type="component" value="Unassembled WGS sequence"/>
</dbReference>
<protein>
    <submittedName>
        <fullName evidence="4">Kelch-like protein 21</fullName>
    </submittedName>
</protein>
<keyword evidence="5" id="KW-1185">Reference proteome</keyword>
<evidence type="ECO:0000313" key="4">
    <source>
        <dbReference type="EMBL" id="PFX18445.1"/>
    </source>
</evidence>
<sequence>MKTARIDSPYTAKDPSHGFFLWNGLTWMQKEERFCDVTLKIGKDRKLRAHRAVLALSSKYFEALFGTDWVEGKSNEVELLGFDEDAITNLVRFVYSGSVDITTDNVQYVLEVANYLGIEFVQKECIRFLEENLNKNNCLNALQIADMFAFEYLREEAKLVAVRYFTEICMTQDFIYLPYHLLTELLREESICVVVDDLIPSADKRESVVLQAVFRYVQHDLGKRADFLPKLLALVRLPTLSRQHLQEISKHSLIIDCGCEEIVERALGVKSNDTGDGSTDSNWAKRRDFAKCVVTWGRTFAGTQRIQSKTSFITGQRFLEDSIDGVTDEGVYITGITVWRNFPTEQPQSICGLEVFYSNNSTGLYGVKSRRKQNEIFLRENEKIVKVEVQSGTLINSLTFYTNKKDSYGGLKSYRGFCPDYHGSCQGSHVTVRGQSPPGICGFLAGVAGEISEFQGQPCITRLQLAWKTFVCNDLGLTSRFEYFEPGKCEIVNRSLRPPYQKQ</sequence>